<protein>
    <submittedName>
        <fullName evidence="1">Uncharacterized protein</fullName>
    </submittedName>
</protein>
<comment type="caution">
    <text evidence="1">The sequence shown here is derived from an EMBL/GenBank/DDBJ whole genome shotgun (WGS) entry which is preliminary data.</text>
</comment>
<name>A0A9P8Q183_WICPI</name>
<evidence type="ECO:0000313" key="1">
    <source>
        <dbReference type="EMBL" id="KAH3681300.1"/>
    </source>
</evidence>
<dbReference type="AlphaFoldDB" id="A0A9P8Q183"/>
<gene>
    <name evidence="1" type="ORF">WICPIJ_007739</name>
</gene>
<dbReference type="Proteomes" id="UP000774326">
    <property type="component" value="Unassembled WGS sequence"/>
</dbReference>
<evidence type="ECO:0000313" key="2">
    <source>
        <dbReference type="Proteomes" id="UP000774326"/>
    </source>
</evidence>
<keyword evidence="2" id="KW-1185">Reference proteome</keyword>
<sequence length="123" mass="13043">MEIPFSIPALIKDEVHTISVSFTVKSSSLDIGESLIITDGRIHTGGAGKYLQMYISGLPPLAESIPSSSQSSGLTCLNKLSTFKGFRSSTDLLMNFSKSGAASTAASRSLSHSPFSYVGFFPM</sequence>
<reference evidence="1" key="2">
    <citation type="submission" date="2021-01" db="EMBL/GenBank/DDBJ databases">
        <authorList>
            <person name="Schikora-Tamarit M.A."/>
        </authorList>
    </citation>
    <scope>NUCLEOTIDE SEQUENCE</scope>
    <source>
        <strain evidence="1">CBS2887</strain>
    </source>
</reference>
<dbReference type="EMBL" id="JAEUBG010004483">
    <property type="protein sequence ID" value="KAH3681300.1"/>
    <property type="molecule type" value="Genomic_DNA"/>
</dbReference>
<organism evidence="1 2">
    <name type="scientific">Wickerhamomyces pijperi</name>
    <name type="common">Yeast</name>
    <name type="synonym">Pichia pijperi</name>
    <dbReference type="NCBI Taxonomy" id="599730"/>
    <lineage>
        <taxon>Eukaryota</taxon>
        <taxon>Fungi</taxon>
        <taxon>Dikarya</taxon>
        <taxon>Ascomycota</taxon>
        <taxon>Saccharomycotina</taxon>
        <taxon>Saccharomycetes</taxon>
        <taxon>Phaffomycetales</taxon>
        <taxon>Wickerhamomycetaceae</taxon>
        <taxon>Wickerhamomyces</taxon>
    </lineage>
</organism>
<reference evidence="1" key="1">
    <citation type="journal article" date="2021" name="Open Biol.">
        <title>Shared evolutionary footprints suggest mitochondrial oxidative damage underlies multiple complex I losses in fungi.</title>
        <authorList>
            <person name="Schikora-Tamarit M.A."/>
            <person name="Marcet-Houben M."/>
            <person name="Nosek J."/>
            <person name="Gabaldon T."/>
        </authorList>
    </citation>
    <scope>NUCLEOTIDE SEQUENCE</scope>
    <source>
        <strain evidence="1">CBS2887</strain>
    </source>
</reference>
<accession>A0A9P8Q183</accession>
<proteinExistence type="predicted"/>